<keyword evidence="5" id="KW-1185">Reference proteome</keyword>
<dbReference type="EMBL" id="KN847481">
    <property type="protein sequence ID" value="KIX01841.1"/>
    <property type="molecule type" value="Genomic_DNA"/>
</dbReference>
<dbReference type="Gene3D" id="3.40.50.720">
    <property type="entry name" value="NAD(P)-binding Rossmann-like Domain"/>
    <property type="match status" value="1"/>
</dbReference>
<dbReference type="InterPro" id="IPR036291">
    <property type="entry name" value="NAD(P)-bd_dom_sf"/>
</dbReference>
<dbReference type="InterPro" id="IPR051911">
    <property type="entry name" value="SDR_oxidoreductase"/>
</dbReference>
<sequence>MLPPDAVWFVTGCSSGIGVAIARHVVSQGHRLIATARKVSTLSYLPDSDPNILKLPLDVCSLESIDGALHATLEKFGRLDVMINNAGYNSVGIAEVVPESTMRLTMETNFWGPMRLTRKAVAILRDVNPNSGSIGGTIVNVTSIGGRLALPAEAAYHASKFALEGFTEAITSELHPDWKIRVMLLEPGGTKSQFTTQSNANSRADFREHSAYQDENMAVNQMIKALSDPGLNEKLIEAERVAKTLFDVLEKHEALPMRLPTGKDAYGIIRAKESAKMDELERWKSVTESVGDADIPK</sequence>
<gene>
    <name evidence="4" type="ORF">Z518_09568</name>
</gene>
<name>A0A0D2IF05_9EURO</name>
<dbReference type="PANTHER" id="PTHR43976:SF16">
    <property type="entry name" value="SHORT-CHAIN DEHYDROGENASE_REDUCTASE FAMILY PROTEIN"/>
    <property type="match status" value="1"/>
</dbReference>
<dbReference type="PRINTS" id="PR00081">
    <property type="entry name" value="GDHRDH"/>
</dbReference>
<dbReference type="GO" id="GO:0016491">
    <property type="term" value="F:oxidoreductase activity"/>
    <property type="evidence" value="ECO:0007669"/>
    <property type="project" value="UniProtKB-KW"/>
</dbReference>
<comment type="similarity">
    <text evidence="1 3">Belongs to the short-chain dehydrogenases/reductases (SDR) family.</text>
</comment>
<dbReference type="InterPro" id="IPR002347">
    <property type="entry name" value="SDR_fam"/>
</dbReference>
<dbReference type="Proteomes" id="UP000053617">
    <property type="component" value="Unassembled WGS sequence"/>
</dbReference>
<accession>A0A0D2IF05</accession>
<evidence type="ECO:0000256" key="3">
    <source>
        <dbReference type="RuleBase" id="RU000363"/>
    </source>
</evidence>
<dbReference type="RefSeq" id="XP_013268977.1">
    <property type="nucleotide sequence ID" value="XM_013413523.1"/>
</dbReference>
<evidence type="ECO:0000313" key="5">
    <source>
        <dbReference type="Proteomes" id="UP000053617"/>
    </source>
</evidence>
<dbReference type="Pfam" id="PF00106">
    <property type="entry name" value="adh_short"/>
    <property type="match status" value="1"/>
</dbReference>
<keyword evidence="2" id="KW-0560">Oxidoreductase</keyword>
<organism evidence="4 5">
    <name type="scientific">Rhinocladiella mackenziei CBS 650.93</name>
    <dbReference type="NCBI Taxonomy" id="1442369"/>
    <lineage>
        <taxon>Eukaryota</taxon>
        <taxon>Fungi</taxon>
        <taxon>Dikarya</taxon>
        <taxon>Ascomycota</taxon>
        <taxon>Pezizomycotina</taxon>
        <taxon>Eurotiomycetes</taxon>
        <taxon>Chaetothyriomycetidae</taxon>
        <taxon>Chaetothyriales</taxon>
        <taxon>Herpotrichiellaceae</taxon>
        <taxon>Rhinocladiella</taxon>
    </lineage>
</organism>
<dbReference type="OrthoDB" id="1274115at2759"/>
<dbReference type="PANTHER" id="PTHR43976">
    <property type="entry name" value="SHORT CHAIN DEHYDROGENASE"/>
    <property type="match status" value="1"/>
</dbReference>
<dbReference type="VEuPathDB" id="FungiDB:Z518_09568"/>
<proteinExistence type="inferred from homology"/>
<dbReference type="GeneID" id="25297639"/>
<evidence type="ECO:0000256" key="1">
    <source>
        <dbReference type="ARBA" id="ARBA00006484"/>
    </source>
</evidence>
<dbReference type="HOGENOM" id="CLU_010194_2_9_1"/>
<evidence type="ECO:0000313" key="4">
    <source>
        <dbReference type="EMBL" id="KIX01841.1"/>
    </source>
</evidence>
<dbReference type="STRING" id="1442369.A0A0D2IF05"/>
<dbReference type="PRINTS" id="PR00080">
    <property type="entry name" value="SDRFAMILY"/>
</dbReference>
<dbReference type="AlphaFoldDB" id="A0A0D2IF05"/>
<evidence type="ECO:0000256" key="2">
    <source>
        <dbReference type="ARBA" id="ARBA00023002"/>
    </source>
</evidence>
<dbReference type="CDD" id="cd05374">
    <property type="entry name" value="17beta-HSD-like_SDR_c"/>
    <property type="match status" value="1"/>
</dbReference>
<reference evidence="4 5" key="1">
    <citation type="submission" date="2015-01" db="EMBL/GenBank/DDBJ databases">
        <title>The Genome Sequence of Rhinocladiella mackenzie CBS 650.93.</title>
        <authorList>
            <consortium name="The Broad Institute Genomics Platform"/>
            <person name="Cuomo C."/>
            <person name="de Hoog S."/>
            <person name="Gorbushina A."/>
            <person name="Stielow B."/>
            <person name="Teixiera M."/>
            <person name="Abouelleil A."/>
            <person name="Chapman S.B."/>
            <person name="Priest M."/>
            <person name="Young S.K."/>
            <person name="Wortman J."/>
            <person name="Nusbaum C."/>
            <person name="Birren B."/>
        </authorList>
    </citation>
    <scope>NUCLEOTIDE SEQUENCE [LARGE SCALE GENOMIC DNA]</scope>
    <source>
        <strain evidence="4 5">CBS 650.93</strain>
    </source>
</reference>
<dbReference type="SUPFAM" id="SSF51735">
    <property type="entry name" value="NAD(P)-binding Rossmann-fold domains"/>
    <property type="match status" value="1"/>
</dbReference>
<protein>
    <submittedName>
        <fullName evidence="4">Uncharacterized protein</fullName>
    </submittedName>
</protein>